<feature type="region of interest" description="Disordered" evidence="2">
    <location>
        <begin position="278"/>
        <end position="301"/>
    </location>
</feature>
<feature type="region of interest" description="Disordered" evidence="2">
    <location>
        <begin position="1783"/>
        <end position="1907"/>
    </location>
</feature>
<dbReference type="InterPro" id="IPR003386">
    <property type="entry name" value="LACT/PDAT_acylTrfase"/>
</dbReference>
<feature type="region of interest" description="Disordered" evidence="2">
    <location>
        <begin position="830"/>
        <end position="865"/>
    </location>
</feature>
<protein>
    <submittedName>
        <fullName evidence="3">Lecithin:cholesterol/ phospholipid:diacylglycerol acyltransferase like protein</fullName>
    </submittedName>
</protein>
<feature type="compositionally biased region" description="Basic and acidic residues" evidence="2">
    <location>
        <begin position="1109"/>
        <end position="1118"/>
    </location>
</feature>
<dbReference type="InterPro" id="IPR029058">
    <property type="entry name" value="AB_hydrolase_fold"/>
</dbReference>
<feature type="compositionally biased region" description="Low complexity" evidence="2">
    <location>
        <begin position="1426"/>
        <end position="1436"/>
    </location>
</feature>
<keyword evidence="1" id="KW-0175">Coiled coil</keyword>
<accession>A0ABQ5K1V1</accession>
<organism evidence="3 4">
    <name type="scientific">Aduncisulcus paluster</name>
    <dbReference type="NCBI Taxonomy" id="2918883"/>
    <lineage>
        <taxon>Eukaryota</taxon>
        <taxon>Metamonada</taxon>
        <taxon>Carpediemonas-like organisms</taxon>
        <taxon>Aduncisulcus</taxon>
    </lineage>
</organism>
<dbReference type="PANTHER" id="PTHR11440">
    <property type="entry name" value="LECITHIN-CHOLESTEROL ACYLTRANSFERASE-RELATED"/>
    <property type="match status" value="1"/>
</dbReference>
<evidence type="ECO:0000256" key="1">
    <source>
        <dbReference type="SAM" id="Coils"/>
    </source>
</evidence>
<feature type="compositionally biased region" description="Low complexity" evidence="2">
    <location>
        <begin position="1172"/>
        <end position="1183"/>
    </location>
</feature>
<gene>
    <name evidence="3" type="ORF">ADUPG1_013120</name>
</gene>
<feature type="region of interest" description="Disordered" evidence="2">
    <location>
        <begin position="672"/>
        <end position="709"/>
    </location>
</feature>
<reference evidence="3" key="1">
    <citation type="submission" date="2022-03" db="EMBL/GenBank/DDBJ databases">
        <title>Draft genome sequence of Aduncisulcus paluster, a free-living microaerophilic Fornicata.</title>
        <authorList>
            <person name="Yuyama I."/>
            <person name="Kume K."/>
            <person name="Tamura T."/>
            <person name="Inagaki Y."/>
            <person name="Hashimoto T."/>
        </authorList>
    </citation>
    <scope>NUCLEOTIDE SEQUENCE</scope>
    <source>
        <strain evidence="3">NY0171</strain>
    </source>
</reference>
<evidence type="ECO:0000256" key="2">
    <source>
        <dbReference type="SAM" id="MobiDB-lite"/>
    </source>
</evidence>
<feature type="coiled-coil region" evidence="1">
    <location>
        <begin position="910"/>
        <end position="956"/>
    </location>
</feature>
<feature type="region of interest" description="Disordered" evidence="2">
    <location>
        <begin position="468"/>
        <end position="546"/>
    </location>
</feature>
<feature type="compositionally biased region" description="Polar residues" evidence="2">
    <location>
        <begin position="1120"/>
        <end position="1159"/>
    </location>
</feature>
<keyword evidence="3" id="KW-0012">Acyltransferase</keyword>
<feature type="compositionally biased region" description="Low complexity" evidence="2">
    <location>
        <begin position="1882"/>
        <end position="1893"/>
    </location>
</feature>
<feature type="non-terminal residue" evidence="3">
    <location>
        <position position="1938"/>
    </location>
</feature>
<feature type="compositionally biased region" description="Basic and acidic residues" evidence="2">
    <location>
        <begin position="499"/>
        <end position="537"/>
    </location>
</feature>
<dbReference type="Pfam" id="PF02450">
    <property type="entry name" value="LCAT"/>
    <property type="match status" value="2"/>
</dbReference>
<dbReference type="EMBL" id="BQXS01012607">
    <property type="protein sequence ID" value="GKT25709.1"/>
    <property type="molecule type" value="Genomic_DNA"/>
</dbReference>
<dbReference type="Gene3D" id="3.40.50.1820">
    <property type="entry name" value="alpha/beta hydrolase"/>
    <property type="match status" value="2"/>
</dbReference>
<feature type="compositionally biased region" description="Acidic residues" evidence="2">
    <location>
        <begin position="1783"/>
        <end position="1797"/>
    </location>
</feature>
<feature type="region of interest" description="Disordered" evidence="2">
    <location>
        <begin position="391"/>
        <end position="434"/>
    </location>
</feature>
<feature type="region of interest" description="Disordered" evidence="2">
    <location>
        <begin position="1040"/>
        <end position="1089"/>
    </location>
</feature>
<keyword evidence="3" id="KW-0808">Transferase</keyword>
<feature type="compositionally biased region" description="Polar residues" evidence="2">
    <location>
        <begin position="1344"/>
        <end position="1392"/>
    </location>
</feature>
<feature type="region of interest" description="Disordered" evidence="2">
    <location>
        <begin position="1109"/>
        <end position="1183"/>
    </location>
</feature>
<comment type="caution">
    <text evidence="3">The sequence shown here is derived from an EMBL/GenBank/DDBJ whole genome shotgun (WGS) entry which is preliminary data.</text>
</comment>
<feature type="compositionally biased region" description="Polar residues" evidence="2">
    <location>
        <begin position="1815"/>
        <end position="1844"/>
    </location>
</feature>
<proteinExistence type="predicted"/>
<feature type="compositionally biased region" description="Basic and acidic residues" evidence="2">
    <location>
        <begin position="1310"/>
        <end position="1338"/>
    </location>
</feature>
<name>A0ABQ5K1V1_9EUKA</name>
<sequence length="1938" mass="213065">MKRLKPIILVPGYLESSLIAVNQLDARVLPIFPRFFYSDFYASNYLTKPILSSSGYPWYSKKTDGPDKTQILEDEFEIRGITENAGMEGVKASFFSQNKWSGVFDELISQLCDLGYSPGTSLFAFNYDYRRSFDDDVIINDFTEFLRVVKSINNNERIALISHGTGGLFVKSYLLKHPEARFSVSDWVAASCPFYGAGLTPLNSCIFNETNVSAPNERITSLSAANERALFFTSSSFLSLLPSALIMQMVSQITAKPLSRQLFSVPMNISIRDVKVTRSSPSSGEDIIGSGETKKDQPEKSSFFSGIFSPSIKKPKPQRTVITFTTNVFEKIEPTADSSTIKKVPGSKPIEGTPTSSIAIAHLVGDISVTDSTLSTDSYPSLASTAAPIEGSSALSSSSSPISTLASSPSSSSPVDSLGGTEKGMGVSKPMPWKPKKQYTHSLATLMELSHAHLCLCQNIPSFHLSGRTSEDTQRAGDIHRADDSVSGGAIKESTTYRTSDKDKDVPPVSNKGEDIKEETLGESIKSSDKDTHHDATTKSSPMKSLSNSLSLPFLCAWTQNELLSTYELMCAPLPSCEKKARPYTLFSSARSHSGRRKSVPNELLSTYELMCAPLPSCEKKARPYTLFSSARSHSGRRKSVPVDLSTASTESYQSSSLCGAGVFGYYSMGSPSSSKDDTGPDTLMADTEKDIPHPAPIESTQGFTSPSVSSNASSVSSSLFSPVSMSLPQSYPSYRSSSVPPPLSIHVIGGTHTNTPWHMNINAHDSSVVCSEHNIISCEQHRKGKGREERRMMEQRDNGIKKLLFGCVSTNECTGCQCYQEFKCPPSSSSSSSGSPGSSGSSGSSRILSNSSSSTSVSSSSPLPASYTHISGDGIIPDFSSLCVSESVTGRLPLHGVKFADTLSHPSAIMFIEQQVLQLEEELKCVSEIEKMREKREKEKDEQRRKEDMERWEKREQEIDEYYQQEQLRIEREEYDRTSAILSQVSPPSHPSQAAPGDNVSATSVETISYMPKVDGFEEYVILDSVKVPKQEAERALQLDLHPLHTSSSSSQISKTASIDSDGRKAQQESGKDDSQPGDGRPRTYSCGYDKELYSSYQSIPLAPKEHAFKSLDEKRKTTQTQTNVSSNVQKTIPEGSQKTQTQAQEYPQQSKQTSVSVPRTPCPPNYPTTPSASSPMYPDSSPMSPLTPFYAGSFSTNPIYQYPKNSPYLKLDPSPFPALLSLTPASIAAGRRNNAARKRPVILIPGVGGSILKCRDMRFGKEQEIYSELKLKRKSLHSTDSDHFDPDKIVPKEYDVIDPADDIPCDIDDIKPHSSEDLGKKDAKESISKKKERPSISKDVLSGTSTRITPSISDSGSEVAFSGTSGTPFTANQTSPSSKQQQCGEEQQGNDTDDDSIIDTESMQLGVSSESKDCERDDDVQSATETTKTPTPKNTDSKKIPADFIVWPNFIGHTAIVEKYAWGNYNPDTRFYEHYLYPDHIIVYPARHNHGLYGIETLLPDLPILGGMLGGQFRWMSEMLKKKRGLLPGVTLFGFPYDWRQEPNADWMLDDLCAHIINAFVRSGGRKVDIICHSMGGLLMLFLWKKRHDFCLQYLRSITSIGTPYGGASAIATSSSLVGYTMQMDFLNHNSFRVLEMTAPVYFHLTPNPFMPTHEPASTWVKKRLPIQLSPAEIVKWKQTNSTTHYHGVEVLFNSQGHAILQPWVWVRICVQTDDSAGQQKRLSDKYSLNIDEMYLDDGQSDTVSVCSSHHVKDMIGFEDEDDDLSSFMEFMYKPTIMGEEEEFEEDEEEQEDVDSFSKSDDVTTKAAITIPRSPTTVGQTVKSNESYPSTVFEASTSPSNSDGDDEPRVGVGKRLSRSMSLRLHFTSSTSGSSKPHHPPTSVSSPSSSISKHFRSLSLGGSSARDVECTIGDLEEVAEELLASSSDLVTVDRSRG</sequence>
<dbReference type="Proteomes" id="UP001057375">
    <property type="component" value="Unassembled WGS sequence"/>
</dbReference>
<evidence type="ECO:0000313" key="3">
    <source>
        <dbReference type="EMBL" id="GKT25709.1"/>
    </source>
</evidence>
<feature type="compositionally biased region" description="Basic and acidic residues" evidence="2">
    <location>
        <begin position="469"/>
        <end position="484"/>
    </location>
</feature>
<feature type="region of interest" description="Disordered" evidence="2">
    <location>
        <begin position="1303"/>
        <end position="1440"/>
    </location>
</feature>
<feature type="compositionally biased region" description="Low complexity" evidence="2">
    <location>
        <begin position="830"/>
        <end position="863"/>
    </location>
</feature>
<feature type="compositionally biased region" description="Basic and acidic residues" evidence="2">
    <location>
        <begin position="1062"/>
        <end position="1076"/>
    </location>
</feature>
<dbReference type="SUPFAM" id="SSF53474">
    <property type="entry name" value="alpha/beta-Hydrolases"/>
    <property type="match status" value="2"/>
</dbReference>
<evidence type="ECO:0000313" key="4">
    <source>
        <dbReference type="Proteomes" id="UP001057375"/>
    </source>
</evidence>
<dbReference type="GO" id="GO:0016746">
    <property type="term" value="F:acyltransferase activity"/>
    <property type="evidence" value="ECO:0007669"/>
    <property type="project" value="UniProtKB-KW"/>
</dbReference>
<feature type="compositionally biased region" description="Low complexity" evidence="2">
    <location>
        <begin position="392"/>
        <end position="413"/>
    </location>
</feature>
<keyword evidence="4" id="KW-1185">Reference proteome</keyword>
<feature type="compositionally biased region" description="Low complexity" evidence="2">
    <location>
        <begin position="1048"/>
        <end position="1061"/>
    </location>
</feature>